<dbReference type="SUPFAM" id="SSF53474">
    <property type="entry name" value="alpha/beta-Hydrolases"/>
    <property type="match status" value="1"/>
</dbReference>
<dbReference type="Pfam" id="PF00326">
    <property type="entry name" value="Peptidase_S9"/>
    <property type="match status" value="1"/>
</dbReference>
<dbReference type="PANTHER" id="PTHR43056:SF5">
    <property type="entry name" value="PEPTIDASE S9 PROLYL OLIGOPEPTIDASE CATALYTIC DOMAIN-CONTAINING PROTEIN"/>
    <property type="match status" value="1"/>
</dbReference>
<gene>
    <name evidence="2" type="ORF">M422DRAFT_270575</name>
</gene>
<dbReference type="AlphaFoldDB" id="A0A0C9USH3"/>
<dbReference type="Gene3D" id="3.40.50.1820">
    <property type="entry name" value="alpha/beta hydrolase"/>
    <property type="match status" value="1"/>
</dbReference>
<feature type="domain" description="Peptidase S9 prolyl oligopeptidase catalytic" evidence="1">
    <location>
        <begin position="410"/>
        <end position="566"/>
    </location>
</feature>
<dbReference type="HOGENOM" id="CLU_012236_1_0_1"/>
<accession>A0A0C9USH3</accession>
<name>A0A0C9USH3_SPHS4</name>
<evidence type="ECO:0000313" key="2">
    <source>
        <dbReference type="EMBL" id="KIJ28170.1"/>
    </source>
</evidence>
<evidence type="ECO:0000259" key="1">
    <source>
        <dbReference type="Pfam" id="PF00326"/>
    </source>
</evidence>
<organism evidence="2 3">
    <name type="scientific">Sphaerobolus stellatus (strain SS14)</name>
    <dbReference type="NCBI Taxonomy" id="990650"/>
    <lineage>
        <taxon>Eukaryota</taxon>
        <taxon>Fungi</taxon>
        <taxon>Dikarya</taxon>
        <taxon>Basidiomycota</taxon>
        <taxon>Agaricomycotina</taxon>
        <taxon>Agaricomycetes</taxon>
        <taxon>Phallomycetidae</taxon>
        <taxon>Geastrales</taxon>
        <taxon>Sphaerobolaceae</taxon>
        <taxon>Sphaerobolus</taxon>
    </lineage>
</organism>
<dbReference type="Gene3D" id="2.120.10.30">
    <property type="entry name" value="TolB, C-terminal domain"/>
    <property type="match status" value="1"/>
</dbReference>
<dbReference type="GO" id="GO:0008236">
    <property type="term" value="F:serine-type peptidase activity"/>
    <property type="evidence" value="ECO:0007669"/>
    <property type="project" value="InterPro"/>
</dbReference>
<dbReference type="InterPro" id="IPR001375">
    <property type="entry name" value="Peptidase_S9_cat"/>
</dbReference>
<proteinExistence type="predicted"/>
<protein>
    <submittedName>
        <fullName evidence="2">Unplaced genomic scaffold SPHSTscaffold_238, whole genome shotgun sequence</fullName>
    </submittedName>
</protein>
<reference evidence="2 3" key="1">
    <citation type="submission" date="2014-06" db="EMBL/GenBank/DDBJ databases">
        <title>Evolutionary Origins and Diversification of the Mycorrhizal Mutualists.</title>
        <authorList>
            <consortium name="DOE Joint Genome Institute"/>
            <consortium name="Mycorrhizal Genomics Consortium"/>
            <person name="Kohler A."/>
            <person name="Kuo A."/>
            <person name="Nagy L.G."/>
            <person name="Floudas D."/>
            <person name="Copeland A."/>
            <person name="Barry K.W."/>
            <person name="Cichocki N."/>
            <person name="Veneault-Fourrey C."/>
            <person name="LaButti K."/>
            <person name="Lindquist E.A."/>
            <person name="Lipzen A."/>
            <person name="Lundell T."/>
            <person name="Morin E."/>
            <person name="Murat C."/>
            <person name="Riley R."/>
            <person name="Ohm R."/>
            <person name="Sun H."/>
            <person name="Tunlid A."/>
            <person name="Henrissat B."/>
            <person name="Grigoriev I.V."/>
            <person name="Hibbett D.S."/>
            <person name="Martin F."/>
        </authorList>
    </citation>
    <scope>NUCLEOTIDE SEQUENCE [LARGE SCALE GENOMIC DNA]</scope>
    <source>
        <strain evidence="2 3">SS14</strain>
    </source>
</reference>
<dbReference type="Proteomes" id="UP000054279">
    <property type="component" value="Unassembled WGS sequence"/>
</dbReference>
<evidence type="ECO:0000313" key="3">
    <source>
        <dbReference type="Proteomes" id="UP000054279"/>
    </source>
</evidence>
<dbReference type="GO" id="GO:0006508">
    <property type="term" value="P:proteolysis"/>
    <property type="evidence" value="ECO:0007669"/>
    <property type="project" value="InterPro"/>
</dbReference>
<dbReference type="EMBL" id="KN837313">
    <property type="protein sequence ID" value="KIJ28170.1"/>
    <property type="molecule type" value="Genomic_DNA"/>
</dbReference>
<dbReference type="InterPro" id="IPR029058">
    <property type="entry name" value="AB_hydrolase_fold"/>
</dbReference>
<dbReference type="PANTHER" id="PTHR43056">
    <property type="entry name" value="PEPTIDASE S9 PROLYL OLIGOPEPTIDASE"/>
    <property type="match status" value="1"/>
</dbReference>
<dbReference type="OrthoDB" id="43744at2759"/>
<dbReference type="InterPro" id="IPR050585">
    <property type="entry name" value="Xaa-Pro_dipeptidyl-ppase/CocE"/>
</dbReference>
<dbReference type="InterPro" id="IPR011042">
    <property type="entry name" value="6-blade_b-propeller_TolB-like"/>
</dbReference>
<keyword evidence="3" id="KW-1185">Reference proteome</keyword>
<sequence length="604" mass="67452">MHQVVTLDDTLVDAANSVIYHISNEGIKAGRSVIKESTSGREIVGDPYNVKTVVNSYGRAAATISNGLLYFNNSEDNRIYRKLIPEGETVLVSPDSNNFRFAHICIHPRYSELIVCIMEDHSCKPEAVTSLACINTETQTLTTLVSGSDFYVNPAFSLDGSKLAWIQWDYPNMQWHGAQLFAQKSTFIAGTPNTDAVFQAHWLPNIEQNSSTLLFTWDKDGLCEPWLWSSEAAEARPVLRRPHSIEGDFGLPVWWLDDSYFAFLQDGICICTTITRGVCALNILNLYTGVLQPIPNPFVTIFRLRRVTDSSVVFIATTAKTDAQIIHANFDESRWTEPTLDVLFSVDPSPLDEAYVSHGTSITVKKTNGQLTYANFYPPKHPDYIPLATETPPCILSLHSGPTYYSSLGFTWYRQYYTSRGFAWLDVEYSGSSGFGKEYRKLLDGRYGIIDVEDIVELADYVGSFGFFDRQRIALRSSSGGTLPELQTFTMHPTAFAAAAAHFPVADPAKLVPGPDKFSRHYIGRLMGGTPEEIPEAYKERSPVLHANKIKRPLQAELIVQAVKDSGGKVYFTTFQAIDSAAFKILYDVELAFFRETLVDAFSL</sequence>
<dbReference type="SUPFAM" id="SSF82171">
    <property type="entry name" value="DPP6 N-terminal domain-like"/>
    <property type="match status" value="1"/>
</dbReference>